<dbReference type="SMART" id="SM00387">
    <property type="entry name" value="HATPase_c"/>
    <property type="match status" value="1"/>
</dbReference>
<dbReference type="Gene3D" id="3.30.450.40">
    <property type="match status" value="1"/>
</dbReference>
<keyword evidence="4" id="KW-0808">Transferase</keyword>
<dbReference type="Gene3D" id="3.30.450.20">
    <property type="entry name" value="PAS domain"/>
    <property type="match status" value="2"/>
</dbReference>
<dbReference type="InterPro" id="IPR036890">
    <property type="entry name" value="HATPase_C_sf"/>
</dbReference>
<sequence length="763" mass="84666">MNGRDESAHPFEPTVPRVRLLVADERNRELLTEWLADTYDVQVGTDADGEPFDLCLVDAISFARHREWLQDHKERLHPVFLPVVLVSRDPPSEQLDPEAWTDIDGLYVIDEIVSIPVEKSVLSRRLENLIERRHLSQQLSGRLERSRERFRTLFDGTPDPTLVLSAGHKVQYVNDAFCAQFATDHDAVLDESIERLEAFSTSTAATIGDAVDRRLAGGDVETIEVSYGTPAGGDRFAEIKVSTLDTDGDDDAVVIMRDVTERRWFERTLQSLHAASRQLFDAVTETEVSHRIVETVTEVFDLSGVAVYLQPDPGGPLEPAAQSLDTGFMRESLPAVPSDDSSLTGHVFTTGTLTHFDDIHTSPHIQTHETDMRAGIFAPLGGHGVLVVGSSEVGAFDDRTEKLVALLAGTARTALDRIERERDLAESEQRFRQIADSVHEVIWMTDAAGEQLLYLSPGFEELVGRSAEEFGDDPASYVEFVHPDDRADVREWIATVHDPDHEADSYHVEYRVQRPDGDLRWVEADGYPVRDPDGTVRKYVGIINDITDLKRRERELEAKNERLDQFASLVSHDLRNPLQVALSRLEAAREREDAEPHLESAERSLHRMNRLIDDVLDMARQEQSAPDLEPLSLESVARRAWKSVGSDAATLVVETDESLTADADRLVQLLENLFRNSVEHGDAAVTVRVGLLDGGDGFYVADDGDGIPAADRDGIFEVGHSTASDGTGLGLAMVEEIATSHGWSVTVTDADQGGARFEFADVY</sequence>
<dbReference type="SUPFAM" id="SSF55785">
    <property type="entry name" value="PYP-like sensor domain (PAS domain)"/>
    <property type="match status" value="2"/>
</dbReference>
<dbReference type="PANTHER" id="PTHR43304:SF1">
    <property type="entry name" value="PAC DOMAIN-CONTAINING PROTEIN"/>
    <property type="match status" value="1"/>
</dbReference>
<dbReference type="Pfam" id="PF13185">
    <property type="entry name" value="GAF_2"/>
    <property type="match status" value="1"/>
</dbReference>
<dbReference type="SUPFAM" id="SSF47384">
    <property type="entry name" value="Homodimeric domain of signal transducing histidine kinase"/>
    <property type="match status" value="1"/>
</dbReference>
<evidence type="ECO:0000256" key="4">
    <source>
        <dbReference type="ARBA" id="ARBA00022679"/>
    </source>
</evidence>
<dbReference type="PROSITE" id="PS50112">
    <property type="entry name" value="PAS"/>
    <property type="match status" value="1"/>
</dbReference>
<keyword evidence="10" id="KW-1185">Reference proteome</keyword>
<dbReference type="Pfam" id="PF02518">
    <property type="entry name" value="HATPase_c"/>
    <property type="match status" value="1"/>
</dbReference>
<dbReference type="PANTHER" id="PTHR43304">
    <property type="entry name" value="PHYTOCHROME-LIKE PROTEIN CPH1"/>
    <property type="match status" value="1"/>
</dbReference>
<dbReference type="InterPro" id="IPR003018">
    <property type="entry name" value="GAF"/>
</dbReference>
<evidence type="ECO:0000256" key="1">
    <source>
        <dbReference type="ARBA" id="ARBA00000085"/>
    </source>
</evidence>
<dbReference type="Pfam" id="PF08448">
    <property type="entry name" value="PAS_4"/>
    <property type="match status" value="1"/>
</dbReference>
<name>A0ABD6C7E0_9EURY</name>
<dbReference type="EMBL" id="JBHUDJ010000002">
    <property type="protein sequence ID" value="MFD1586086.1"/>
    <property type="molecule type" value="Genomic_DNA"/>
</dbReference>
<dbReference type="InterPro" id="IPR001610">
    <property type="entry name" value="PAC"/>
</dbReference>
<dbReference type="NCBIfam" id="TIGR00229">
    <property type="entry name" value="sensory_box"/>
    <property type="match status" value="2"/>
</dbReference>
<dbReference type="InterPro" id="IPR052162">
    <property type="entry name" value="Sensor_kinase/Photoreceptor"/>
</dbReference>
<comment type="caution">
    <text evidence="9">The sequence shown here is derived from an EMBL/GenBank/DDBJ whole genome shotgun (WGS) entry which is preliminary data.</text>
</comment>
<dbReference type="RefSeq" id="WP_247376562.1">
    <property type="nucleotide sequence ID" value="NZ_JALLGV010000003.1"/>
</dbReference>
<dbReference type="CDD" id="cd00075">
    <property type="entry name" value="HATPase"/>
    <property type="match status" value="1"/>
</dbReference>
<keyword evidence="5" id="KW-0418">Kinase</keyword>
<evidence type="ECO:0000259" key="8">
    <source>
        <dbReference type="PROSITE" id="PS50113"/>
    </source>
</evidence>
<dbReference type="InterPro" id="IPR013655">
    <property type="entry name" value="PAS_fold_3"/>
</dbReference>
<keyword evidence="3" id="KW-0597">Phosphoprotein</keyword>
<dbReference type="InterPro" id="IPR029016">
    <property type="entry name" value="GAF-like_dom_sf"/>
</dbReference>
<dbReference type="InterPro" id="IPR000700">
    <property type="entry name" value="PAS-assoc_C"/>
</dbReference>
<dbReference type="CDD" id="cd00082">
    <property type="entry name" value="HisKA"/>
    <property type="match status" value="1"/>
</dbReference>
<evidence type="ECO:0000259" key="6">
    <source>
        <dbReference type="PROSITE" id="PS50109"/>
    </source>
</evidence>
<dbReference type="InterPro" id="IPR013656">
    <property type="entry name" value="PAS_4"/>
</dbReference>
<dbReference type="AlphaFoldDB" id="A0ABD6C7E0"/>
<dbReference type="SMART" id="SM00388">
    <property type="entry name" value="HisKA"/>
    <property type="match status" value="1"/>
</dbReference>
<proteinExistence type="predicted"/>
<dbReference type="InterPro" id="IPR035965">
    <property type="entry name" value="PAS-like_dom_sf"/>
</dbReference>
<dbReference type="Pfam" id="PF00512">
    <property type="entry name" value="HisKA"/>
    <property type="match status" value="1"/>
</dbReference>
<evidence type="ECO:0000256" key="2">
    <source>
        <dbReference type="ARBA" id="ARBA00012438"/>
    </source>
</evidence>
<dbReference type="Proteomes" id="UP001597119">
    <property type="component" value="Unassembled WGS sequence"/>
</dbReference>
<dbReference type="InterPro" id="IPR036097">
    <property type="entry name" value="HisK_dim/P_sf"/>
</dbReference>
<evidence type="ECO:0000256" key="3">
    <source>
        <dbReference type="ARBA" id="ARBA00022553"/>
    </source>
</evidence>
<feature type="domain" description="Histidine kinase" evidence="6">
    <location>
        <begin position="569"/>
        <end position="759"/>
    </location>
</feature>
<evidence type="ECO:0000259" key="7">
    <source>
        <dbReference type="PROSITE" id="PS50112"/>
    </source>
</evidence>
<dbReference type="SUPFAM" id="SSF55781">
    <property type="entry name" value="GAF domain-like"/>
    <property type="match status" value="1"/>
</dbReference>
<dbReference type="Gene3D" id="3.30.565.10">
    <property type="entry name" value="Histidine kinase-like ATPase, C-terminal domain"/>
    <property type="match status" value="1"/>
</dbReference>
<dbReference type="GO" id="GO:0004673">
    <property type="term" value="F:protein histidine kinase activity"/>
    <property type="evidence" value="ECO:0007669"/>
    <property type="project" value="UniProtKB-EC"/>
</dbReference>
<dbReference type="EC" id="2.7.13.3" evidence="2"/>
<evidence type="ECO:0000313" key="10">
    <source>
        <dbReference type="Proteomes" id="UP001597119"/>
    </source>
</evidence>
<dbReference type="Pfam" id="PF08447">
    <property type="entry name" value="PAS_3"/>
    <property type="match status" value="1"/>
</dbReference>
<gene>
    <name evidence="9" type="ORF">ACFR9U_03760</name>
</gene>
<dbReference type="CDD" id="cd00130">
    <property type="entry name" value="PAS"/>
    <property type="match status" value="2"/>
</dbReference>
<dbReference type="InterPro" id="IPR003594">
    <property type="entry name" value="HATPase_dom"/>
</dbReference>
<comment type="catalytic activity">
    <reaction evidence="1">
        <text>ATP + protein L-histidine = ADP + protein N-phospho-L-histidine.</text>
        <dbReference type="EC" id="2.7.13.3"/>
    </reaction>
</comment>
<dbReference type="SMART" id="SM00091">
    <property type="entry name" value="PAS"/>
    <property type="match status" value="2"/>
</dbReference>
<reference evidence="9 10" key="1">
    <citation type="journal article" date="2019" name="Int. J. Syst. Evol. Microbiol.">
        <title>The Global Catalogue of Microorganisms (GCM) 10K type strain sequencing project: providing services to taxonomists for standard genome sequencing and annotation.</title>
        <authorList>
            <consortium name="The Broad Institute Genomics Platform"/>
            <consortium name="The Broad Institute Genome Sequencing Center for Infectious Disease"/>
            <person name="Wu L."/>
            <person name="Ma J."/>
        </authorList>
    </citation>
    <scope>NUCLEOTIDE SEQUENCE [LARGE SCALE GENOMIC DNA]</scope>
    <source>
        <strain evidence="9 10">CGMCC 1.12125</strain>
    </source>
</reference>
<feature type="domain" description="PAC" evidence="8">
    <location>
        <begin position="506"/>
        <end position="558"/>
    </location>
</feature>
<dbReference type="InterPro" id="IPR000014">
    <property type="entry name" value="PAS"/>
</dbReference>
<dbReference type="InterPro" id="IPR003661">
    <property type="entry name" value="HisK_dim/P_dom"/>
</dbReference>
<dbReference type="PROSITE" id="PS50113">
    <property type="entry name" value="PAC"/>
    <property type="match status" value="1"/>
</dbReference>
<evidence type="ECO:0000313" key="9">
    <source>
        <dbReference type="EMBL" id="MFD1586086.1"/>
    </source>
</evidence>
<protein>
    <recommendedName>
        <fullName evidence="2">histidine kinase</fullName>
        <ecNumber evidence="2">2.7.13.3</ecNumber>
    </recommendedName>
</protein>
<dbReference type="PROSITE" id="PS50109">
    <property type="entry name" value="HIS_KIN"/>
    <property type="match status" value="1"/>
</dbReference>
<organism evidence="9 10">
    <name type="scientific">Halorientalis brevis</name>
    <dbReference type="NCBI Taxonomy" id="1126241"/>
    <lineage>
        <taxon>Archaea</taxon>
        <taxon>Methanobacteriati</taxon>
        <taxon>Methanobacteriota</taxon>
        <taxon>Stenosarchaea group</taxon>
        <taxon>Halobacteria</taxon>
        <taxon>Halobacteriales</taxon>
        <taxon>Haloarculaceae</taxon>
        <taxon>Halorientalis</taxon>
    </lineage>
</organism>
<dbReference type="SMART" id="SM00086">
    <property type="entry name" value="PAC"/>
    <property type="match status" value="2"/>
</dbReference>
<dbReference type="Gene3D" id="1.10.287.130">
    <property type="match status" value="1"/>
</dbReference>
<dbReference type="SMART" id="SM00065">
    <property type="entry name" value="GAF"/>
    <property type="match status" value="1"/>
</dbReference>
<evidence type="ECO:0000256" key="5">
    <source>
        <dbReference type="ARBA" id="ARBA00022777"/>
    </source>
</evidence>
<dbReference type="InterPro" id="IPR005467">
    <property type="entry name" value="His_kinase_dom"/>
</dbReference>
<feature type="domain" description="PAS" evidence="7">
    <location>
        <begin position="427"/>
        <end position="500"/>
    </location>
</feature>
<dbReference type="SUPFAM" id="SSF55874">
    <property type="entry name" value="ATPase domain of HSP90 chaperone/DNA topoisomerase II/histidine kinase"/>
    <property type="match status" value="1"/>
</dbReference>
<accession>A0ABD6C7E0</accession>